<feature type="non-terminal residue" evidence="5">
    <location>
        <position position="684"/>
    </location>
</feature>
<feature type="domain" description="Apple" evidence="4">
    <location>
        <begin position="30"/>
        <end position="111"/>
    </location>
</feature>
<feature type="chain" id="PRO_5045351321" evidence="2">
    <location>
        <begin position="19"/>
        <end position="684"/>
    </location>
</feature>
<evidence type="ECO:0000256" key="2">
    <source>
        <dbReference type="SAM" id="SignalP"/>
    </source>
</evidence>
<keyword evidence="2" id="KW-0732">Signal</keyword>
<gene>
    <name evidence="5" type="ORF">PEVE_00038447</name>
</gene>
<dbReference type="PROSITE" id="PS00022">
    <property type="entry name" value="EGF_1"/>
    <property type="match status" value="2"/>
</dbReference>
<evidence type="ECO:0000259" key="4">
    <source>
        <dbReference type="PROSITE" id="PS50948"/>
    </source>
</evidence>
<keyword evidence="1" id="KW-0245">EGF-like domain</keyword>
<dbReference type="Proteomes" id="UP001159427">
    <property type="component" value="Unassembled WGS sequence"/>
</dbReference>
<dbReference type="InterPro" id="IPR000742">
    <property type="entry name" value="EGF"/>
</dbReference>
<proteinExistence type="predicted"/>
<protein>
    <submittedName>
        <fullName evidence="5">Uncharacterized protein</fullName>
    </submittedName>
</protein>
<dbReference type="InterPro" id="IPR014716">
    <property type="entry name" value="Fibrinogen_a/b/g_C_1"/>
</dbReference>
<evidence type="ECO:0000256" key="1">
    <source>
        <dbReference type="PROSITE-ProRule" id="PRU00076"/>
    </source>
</evidence>
<dbReference type="InterPro" id="IPR036056">
    <property type="entry name" value="Fibrinogen-like_C"/>
</dbReference>
<name>A0ABN8MLU4_9CNID</name>
<evidence type="ECO:0000313" key="6">
    <source>
        <dbReference type="Proteomes" id="UP001159427"/>
    </source>
</evidence>
<dbReference type="SUPFAM" id="SSF57414">
    <property type="entry name" value="Hairpin loop containing domain-like"/>
    <property type="match status" value="1"/>
</dbReference>
<reference evidence="5 6" key="1">
    <citation type="submission" date="2022-05" db="EMBL/GenBank/DDBJ databases">
        <authorList>
            <consortium name="Genoscope - CEA"/>
            <person name="William W."/>
        </authorList>
    </citation>
    <scope>NUCLEOTIDE SEQUENCE [LARGE SCALE GENOMIC DNA]</scope>
</reference>
<dbReference type="PROSITE" id="PS01186">
    <property type="entry name" value="EGF_2"/>
    <property type="match status" value="1"/>
</dbReference>
<evidence type="ECO:0000259" key="3">
    <source>
        <dbReference type="PROSITE" id="PS50026"/>
    </source>
</evidence>
<dbReference type="PROSITE" id="PS50948">
    <property type="entry name" value="PAN"/>
    <property type="match status" value="1"/>
</dbReference>
<dbReference type="SUPFAM" id="SSF57196">
    <property type="entry name" value="EGF/Laminin"/>
    <property type="match status" value="1"/>
</dbReference>
<comment type="caution">
    <text evidence="1">Lacks conserved residue(s) required for the propagation of feature annotation.</text>
</comment>
<evidence type="ECO:0000313" key="5">
    <source>
        <dbReference type="EMBL" id="CAH3030725.1"/>
    </source>
</evidence>
<dbReference type="EMBL" id="CALNXI010000652">
    <property type="protein sequence ID" value="CAH3030725.1"/>
    <property type="molecule type" value="Genomic_DNA"/>
</dbReference>
<feature type="disulfide bond" evidence="1">
    <location>
        <begin position="460"/>
        <end position="469"/>
    </location>
</feature>
<feature type="domain" description="EGF-like" evidence="3">
    <location>
        <begin position="434"/>
        <end position="470"/>
    </location>
</feature>
<keyword evidence="1" id="KW-1015">Disulfide bond</keyword>
<keyword evidence="6" id="KW-1185">Reference proteome</keyword>
<accession>A0ABN8MLU4</accession>
<dbReference type="SUPFAM" id="SSF56496">
    <property type="entry name" value="Fibrinogen C-terminal domain-like"/>
    <property type="match status" value="2"/>
</dbReference>
<organism evidence="5 6">
    <name type="scientific">Porites evermanni</name>
    <dbReference type="NCBI Taxonomy" id="104178"/>
    <lineage>
        <taxon>Eukaryota</taxon>
        <taxon>Metazoa</taxon>
        <taxon>Cnidaria</taxon>
        <taxon>Anthozoa</taxon>
        <taxon>Hexacorallia</taxon>
        <taxon>Scleractinia</taxon>
        <taxon>Fungiina</taxon>
        <taxon>Poritidae</taxon>
        <taxon>Porites</taxon>
    </lineage>
</organism>
<dbReference type="Pfam" id="PF00008">
    <property type="entry name" value="EGF"/>
    <property type="match status" value="1"/>
</dbReference>
<dbReference type="InterPro" id="IPR003609">
    <property type="entry name" value="Pan_app"/>
</dbReference>
<sequence>MTLMNNFLFVLIVFDVCSLKLTVTGCQRRCEQSRGSIAETGMKHRAIQGHSFKNYTLSKAYDCHVKCFEKKCKCKVYQIGKNQCELLDEDRFSAPEDFVEEDGYVYFDMSREYVNQTSAKEACKGRLCINQCCNQNPRAHGGICTHLCDVAKQKFNCTCSERYFGRYCQRQGATSCKEQRQKKEGSKSGVYQLFDPATNSMYEVFCDINSEKRFVWTLIESFSLRNNNEFWDKAFYKNYPINQKEFTWSKFRLSRALMMATANNSTHVRATCNFDSEKRNYRDHLRAKLSDLNVMHFNSVECKKFEFVSVRGYNCSNCTALFGQSDYMHAHTDSYWGSQQQYKCQFTSALAGAVKRPGGEDNFGHYETVNLNHTCTLSDDSTTQWWFGLLDEDRFSAPDDFVFREGYIYFDMNRNYVNQVRTSSLIKPCSNQCCNPNQCANGGTCTELYEDAKNKFNCTCGIGYYGRYCQKRIVASCHEQLQRNEGSQSGVYQLFDQATKALYEVYCDFNSSDGSAWTLIESFSFSNKADFANKDFQEDYPINQNAFAWDNFRLSLSRITTTALLSTHMRATCNFDMHGLNYTDYLKAALSEINPITSLSFDKCHRYEYINIRGYSCSNCTTFNCTSNFSQSRRFHSHVDSYFGTYIDHCELKTPDAVGSSTREDNFGYYKTFNPIHRCSSSSQ</sequence>
<feature type="signal peptide" evidence="2">
    <location>
        <begin position="1"/>
        <end position="18"/>
    </location>
</feature>
<dbReference type="Gene3D" id="2.10.25.10">
    <property type="entry name" value="Laminin"/>
    <property type="match status" value="1"/>
</dbReference>
<comment type="caution">
    <text evidence="5">The sequence shown here is derived from an EMBL/GenBank/DDBJ whole genome shotgun (WGS) entry which is preliminary data.</text>
</comment>
<dbReference type="PROSITE" id="PS50026">
    <property type="entry name" value="EGF_3"/>
    <property type="match status" value="1"/>
</dbReference>
<dbReference type="Gene3D" id="3.90.215.10">
    <property type="entry name" value="Gamma Fibrinogen, chain A, domain 1"/>
    <property type="match status" value="1"/>
</dbReference>
<dbReference type="NCBIfam" id="NF040941">
    <property type="entry name" value="GGGWT_bact"/>
    <property type="match status" value="1"/>
</dbReference>